<dbReference type="HAMAP" id="MF_01815">
    <property type="entry name" value="FabH"/>
    <property type="match status" value="1"/>
</dbReference>
<dbReference type="EMBL" id="BAABDE010000025">
    <property type="protein sequence ID" value="GAA3824650.1"/>
    <property type="molecule type" value="Genomic_DNA"/>
</dbReference>
<dbReference type="InterPro" id="IPR013747">
    <property type="entry name" value="ACP_syn_III_C"/>
</dbReference>
<dbReference type="SUPFAM" id="SSF53901">
    <property type="entry name" value="Thiolase-like"/>
    <property type="match status" value="1"/>
</dbReference>
<dbReference type="Proteomes" id="UP001501009">
    <property type="component" value="Unassembled WGS sequence"/>
</dbReference>
<comment type="domain">
    <text evidence="9">The last Arg residue of the ACP-binding site is essential for the weak association between ACP/AcpP and FabH.</text>
</comment>
<comment type="catalytic activity">
    <reaction evidence="9">
        <text>malonyl-[ACP] + acetyl-CoA + H(+) = 3-oxobutanoyl-[ACP] + CO2 + CoA</text>
        <dbReference type="Rhea" id="RHEA:12080"/>
        <dbReference type="Rhea" id="RHEA-COMP:9623"/>
        <dbReference type="Rhea" id="RHEA-COMP:9625"/>
        <dbReference type="ChEBI" id="CHEBI:15378"/>
        <dbReference type="ChEBI" id="CHEBI:16526"/>
        <dbReference type="ChEBI" id="CHEBI:57287"/>
        <dbReference type="ChEBI" id="CHEBI:57288"/>
        <dbReference type="ChEBI" id="CHEBI:78449"/>
        <dbReference type="ChEBI" id="CHEBI:78450"/>
        <dbReference type="EC" id="2.3.1.180"/>
    </reaction>
</comment>
<evidence type="ECO:0000256" key="5">
    <source>
        <dbReference type="ARBA" id="ARBA00022832"/>
    </source>
</evidence>
<dbReference type="EC" id="2.3.1.180" evidence="9"/>
<protein>
    <recommendedName>
        <fullName evidence="9">Beta-ketoacyl-[acyl-carrier-protein] synthase III</fullName>
        <shortName evidence="9">Beta-ketoacyl-ACP synthase III</shortName>
        <shortName evidence="9">KAS III</shortName>
        <ecNumber evidence="9">2.3.1.180</ecNumber>
    </recommendedName>
    <alternativeName>
        <fullName evidence="9">3-oxoacyl-[acyl-carrier-protein] synthase 3</fullName>
    </alternativeName>
    <alternativeName>
        <fullName evidence="9">3-oxoacyl-[acyl-carrier-protein] synthase III</fullName>
    </alternativeName>
</protein>
<evidence type="ECO:0000256" key="8">
    <source>
        <dbReference type="ARBA" id="ARBA00023315"/>
    </source>
</evidence>
<evidence type="ECO:0000256" key="7">
    <source>
        <dbReference type="ARBA" id="ARBA00023160"/>
    </source>
</evidence>
<evidence type="ECO:0000256" key="2">
    <source>
        <dbReference type="ARBA" id="ARBA00022490"/>
    </source>
</evidence>
<evidence type="ECO:0000256" key="6">
    <source>
        <dbReference type="ARBA" id="ARBA00023098"/>
    </source>
</evidence>
<evidence type="ECO:0000256" key="9">
    <source>
        <dbReference type="HAMAP-Rule" id="MF_01815"/>
    </source>
</evidence>
<feature type="region of interest" description="ACP-binding" evidence="9">
    <location>
        <begin position="262"/>
        <end position="266"/>
    </location>
</feature>
<keyword evidence="13" id="KW-1185">Reference proteome</keyword>
<dbReference type="Pfam" id="PF08545">
    <property type="entry name" value="ACP_syn_III"/>
    <property type="match status" value="1"/>
</dbReference>
<keyword evidence="6 9" id="KW-0443">Lipid metabolism</keyword>
<dbReference type="RefSeq" id="WP_275773067.1">
    <property type="nucleotide sequence ID" value="NZ_BAABDE010000025.1"/>
</dbReference>
<comment type="caution">
    <text evidence="12">The sequence shown here is derived from an EMBL/GenBank/DDBJ whole genome shotgun (WGS) entry which is preliminary data.</text>
</comment>
<comment type="similarity">
    <text evidence="1 9">Belongs to the thiolase-like superfamily. FabH family.</text>
</comment>
<keyword evidence="8 9" id="KW-0012">Acyltransferase</keyword>
<feature type="active site" evidence="9">
    <location>
        <position position="125"/>
    </location>
</feature>
<evidence type="ECO:0000256" key="3">
    <source>
        <dbReference type="ARBA" id="ARBA00022516"/>
    </source>
</evidence>
<keyword evidence="5 9" id="KW-0276">Fatty acid metabolism</keyword>
<comment type="subcellular location">
    <subcellularLocation>
        <location evidence="9">Cytoplasm</location>
    </subcellularLocation>
</comment>
<evidence type="ECO:0000313" key="13">
    <source>
        <dbReference type="Proteomes" id="UP001501009"/>
    </source>
</evidence>
<dbReference type="InterPro" id="IPR016039">
    <property type="entry name" value="Thiolase-like"/>
</dbReference>
<feature type="domain" description="Beta-ketoacyl-[acyl-carrier-protein] synthase III N-terminal" evidence="11">
    <location>
        <begin position="119"/>
        <end position="196"/>
    </location>
</feature>
<keyword evidence="2 9" id="KW-0963">Cytoplasm</keyword>
<evidence type="ECO:0000313" key="12">
    <source>
        <dbReference type="EMBL" id="GAA3824650.1"/>
    </source>
</evidence>
<dbReference type="PANTHER" id="PTHR34069:SF2">
    <property type="entry name" value="BETA-KETOACYL-[ACYL-CARRIER-PROTEIN] SYNTHASE III"/>
    <property type="match status" value="1"/>
</dbReference>
<comment type="pathway">
    <text evidence="9">Lipid metabolism; fatty acid biosynthesis.</text>
</comment>
<evidence type="ECO:0000259" key="11">
    <source>
        <dbReference type="Pfam" id="PF08545"/>
    </source>
</evidence>
<dbReference type="CDD" id="cd00830">
    <property type="entry name" value="KAS_III"/>
    <property type="match status" value="1"/>
</dbReference>
<proteinExistence type="inferred from homology"/>
<dbReference type="PANTHER" id="PTHR34069">
    <property type="entry name" value="3-OXOACYL-[ACYL-CARRIER-PROTEIN] SYNTHASE 3"/>
    <property type="match status" value="1"/>
</dbReference>
<gene>
    <name evidence="9" type="primary">fabH</name>
    <name evidence="12" type="ORF">GCM10022403_067590</name>
</gene>
<comment type="subunit">
    <text evidence="9">Homodimer.</text>
</comment>
<organism evidence="12 13">
    <name type="scientific">Streptomyces coacervatus</name>
    <dbReference type="NCBI Taxonomy" id="647381"/>
    <lineage>
        <taxon>Bacteria</taxon>
        <taxon>Bacillati</taxon>
        <taxon>Actinomycetota</taxon>
        <taxon>Actinomycetes</taxon>
        <taxon>Kitasatosporales</taxon>
        <taxon>Streptomycetaceae</taxon>
        <taxon>Streptomyces</taxon>
    </lineage>
</organism>
<evidence type="ECO:0000256" key="4">
    <source>
        <dbReference type="ARBA" id="ARBA00022679"/>
    </source>
</evidence>
<feature type="active site" evidence="9">
    <location>
        <position position="292"/>
    </location>
</feature>
<feature type="active site" evidence="9">
    <location>
        <position position="261"/>
    </location>
</feature>
<dbReference type="NCBIfam" id="NF006829">
    <property type="entry name" value="PRK09352.1"/>
    <property type="match status" value="1"/>
</dbReference>
<evidence type="ECO:0000259" key="10">
    <source>
        <dbReference type="Pfam" id="PF08541"/>
    </source>
</evidence>
<name>A0ABP7IQV8_9ACTN</name>
<sequence length="336" mass="34871">MSSTPVLRPPAGAPHAQILGVGGYRPARIVRNEEIAPRIDSSDQWIRERSGIAERRWADPHETVAAMGAAAAEKALAQSGVTARQLGCVVVATSTHFRQLPAVATDLAHRVGAVNAAAFDLSAACAGFSHGLALAADMVRGGSAEHVLLVGSERMSDLIDHDDRGTSFLFADGAGAVVVGPSRTPGIGPVVWGADGSQSDVITQSASWQDLRTDRSLRFPALTMQGQTVFRWAVYEMAKAARQALDAAGITAADLAAFVPHQANLRIVEALAKALQLPGRVAVARDVQHAANTSAASIPLAMERMLASGEAPRGGLALTIGFGAGLSYAAQVVVLP</sequence>
<accession>A0ABP7IQV8</accession>
<keyword evidence="3 9" id="KW-0444">Lipid biosynthesis</keyword>
<dbReference type="Pfam" id="PF08541">
    <property type="entry name" value="ACP_syn_III_C"/>
    <property type="match status" value="1"/>
</dbReference>
<evidence type="ECO:0000256" key="1">
    <source>
        <dbReference type="ARBA" id="ARBA00008642"/>
    </source>
</evidence>
<keyword evidence="9" id="KW-0511">Multifunctional enzyme</keyword>
<keyword evidence="4 9" id="KW-0808">Transferase</keyword>
<reference evidence="13" key="1">
    <citation type="journal article" date="2019" name="Int. J. Syst. Evol. Microbiol.">
        <title>The Global Catalogue of Microorganisms (GCM) 10K type strain sequencing project: providing services to taxonomists for standard genome sequencing and annotation.</title>
        <authorList>
            <consortium name="The Broad Institute Genomics Platform"/>
            <consortium name="The Broad Institute Genome Sequencing Center for Infectious Disease"/>
            <person name="Wu L."/>
            <person name="Ma J."/>
        </authorList>
    </citation>
    <scope>NUCLEOTIDE SEQUENCE [LARGE SCALE GENOMIC DNA]</scope>
    <source>
        <strain evidence="13">JCM 17138</strain>
    </source>
</reference>
<dbReference type="InterPro" id="IPR013751">
    <property type="entry name" value="ACP_syn_III_N"/>
</dbReference>
<comment type="function">
    <text evidence="9">Catalyzes the condensation reaction of fatty acid synthesis by the addition to an acyl acceptor of two carbons from malonyl-ACP. Catalyzes the first condensation reaction which initiates fatty acid synthesis and may therefore play a role in governing the total rate of fatty acid production. Possesses both acetoacetyl-ACP synthase and acetyl transacylase activities. Its substrate specificity determines the biosynthesis of branched-chain and/or straight-chain of fatty acids.</text>
</comment>
<dbReference type="Gene3D" id="3.40.47.10">
    <property type="match status" value="2"/>
</dbReference>
<keyword evidence="7 9" id="KW-0275">Fatty acid biosynthesis</keyword>
<dbReference type="NCBIfam" id="TIGR00747">
    <property type="entry name" value="fabH"/>
    <property type="match status" value="1"/>
</dbReference>
<feature type="domain" description="Beta-ketoacyl-[acyl-carrier-protein] synthase III C-terminal" evidence="10">
    <location>
        <begin position="245"/>
        <end position="333"/>
    </location>
</feature>
<dbReference type="InterPro" id="IPR004655">
    <property type="entry name" value="FabH"/>
</dbReference>